<dbReference type="EMBL" id="JAPHEH010000001">
    <property type="protein sequence ID" value="MDG4475563.1"/>
    <property type="molecule type" value="Genomic_DNA"/>
</dbReference>
<dbReference type="Proteomes" id="UP001154240">
    <property type="component" value="Unassembled WGS sequence"/>
</dbReference>
<feature type="active site" description="Charge relay system" evidence="10">
    <location>
        <position position="78"/>
    </location>
</feature>
<evidence type="ECO:0000256" key="1">
    <source>
        <dbReference type="ARBA" id="ARBA00008069"/>
    </source>
</evidence>
<comment type="caution">
    <text evidence="12">The sequence shown here is derived from an EMBL/GenBank/DDBJ whole genome shotgun (WGS) entry which is preliminary data.</text>
</comment>
<dbReference type="SUPFAM" id="SSF75304">
    <property type="entry name" value="Amidase signature (AS) enzymes"/>
    <property type="match status" value="1"/>
</dbReference>
<feature type="domain" description="Amidase" evidence="11">
    <location>
        <begin position="24"/>
        <end position="465"/>
    </location>
</feature>
<dbReference type="Pfam" id="PF01425">
    <property type="entry name" value="Amidase"/>
    <property type="match status" value="1"/>
</dbReference>
<dbReference type="Gene3D" id="3.90.1300.10">
    <property type="entry name" value="Amidase signature (AS) domain"/>
    <property type="match status" value="1"/>
</dbReference>
<keyword evidence="6 10" id="KW-0547">Nucleotide-binding</keyword>
<evidence type="ECO:0000256" key="5">
    <source>
        <dbReference type="ARBA" id="ARBA00022598"/>
    </source>
</evidence>
<evidence type="ECO:0000256" key="3">
    <source>
        <dbReference type="ARBA" id="ARBA00012739"/>
    </source>
</evidence>
<evidence type="ECO:0000313" key="13">
    <source>
        <dbReference type="Proteomes" id="UP001154240"/>
    </source>
</evidence>
<dbReference type="AlphaFoldDB" id="A0A9X4MFS1"/>
<sequence>MELHALTIHALQDLLASGEISSLELTRSVLDRIDGVEPKVNAYITLDRDGALAQAAAADTQRQRGEGGSLCGIPLSIKDVLCTKGLRTTAGSKILEPFIPPYDATVVEKLRNNGAVILGKVSMDEFAMGSANENCAYGTPKNPWNLAHVCGGSSGGSAASVAADECIASLGSDTGGSIRQPASHCGIVGIKPTYGRVSRFGLLAYASSLDQVGPLAKDVRDAAIMLGAISGYDPRDSTSVNQKVPDYTAALAPDCKGLTIGIPKEYFGAGLDPEVDEAVRRGIALLEEAGGKTVEISLPHTEYGVAAYYIIAPAEASSNLARYDGVRYGFRDHDQDELLEMYRHSRSQGFGEEVKRRIIIGTYALSSGYYDAYYKKASQVRTLIVQDYAKAFSQCDLLVSPVTPAPAWKIGAKIDDPLSVYLSDILTICTNLAGLPGMSVPCGMSSSGLPIGLQLQASHFSEEKIFRAAYALEQRLGLAGNKPQL</sequence>
<keyword evidence="7 10" id="KW-0067">ATP-binding</keyword>
<evidence type="ECO:0000256" key="4">
    <source>
        <dbReference type="ARBA" id="ARBA00014428"/>
    </source>
</evidence>
<dbReference type="GO" id="GO:0005524">
    <property type="term" value="F:ATP binding"/>
    <property type="evidence" value="ECO:0007669"/>
    <property type="project" value="UniProtKB-KW"/>
</dbReference>
<comment type="similarity">
    <text evidence="1 10">Belongs to the amidase family. GatA subfamily.</text>
</comment>
<evidence type="ECO:0000256" key="9">
    <source>
        <dbReference type="ARBA" id="ARBA00047407"/>
    </source>
</evidence>
<comment type="function">
    <text evidence="10">Allows the formation of correctly charged Gln-tRNA(Gln) through the transamidation of misacylated Glu-tRNA(Gln) in organisms which lack glutaminyl-tRNA synthetase. The reaction takes place in the presence of glutamine and ATP through an activated gamma-phospho-Glu-tRNA(Gln).</text>
</comment>
<keyword evidence="13" id="KW-1185">Reference proteome</keyword>
<evidence type="ECO:0000259" key="11">
    <source>
        <dbReference type="Pfam" id="PF01425"/>
    </source>
</evidence>
<evidence type="ECO:0000256" key="2">
    <source>
        <dbReference type="ARBA" id="ARBA00011123"/>
    </source>
</evidence>
<organism evidence="12 13">
    <name type="scientific">Thiovibrio frasassiensis</name>
    <dbReference type="NCBI Taxonomy" id="2984131"/>
    <lineage>
        <taxon>Bacteria</taxon>
        <taxon>Pseudomonadati</taxon>
        <taxon>Thermodesulfobacteriota</taxon>
        <taxon>Desulfobulbia</taxon>
        <taxon>Desulfobulbales</taxon>
        <taxon>Thiovibrionaceae</taxon>
        <taxon>Thiovibrio</taxon>
    </lineage>
</organism>
<dbReference type="GO" id="GO:0006412">
    <property type="term" value="P:translation"/>
    <property type="evidence" value="ECO:0007669"/>
    <property type="project" value="UniProtKB-UniRule"/>
</dbReference>
<gene>
    <name evidence="10 12" type="primary">gatA</name>
    <name evidence="12" type="ORF">OLX77_05235</name>
</gene>
<dbReference type="InterPro" id="IPR023631">
    <property type="entry name" value="Amidase_dom"/>
</dbReference>
<keyword evidence="8 10" id="KW-0648">Protein biosynthesis</keyword>
<comment type="catalytic activity">
    <reaction evidence="9 10">
        <text>L-glutamyl-tRNA(Gln) + L-glutamine + ATP + H2O = L-glutaminyl-tRNA(Gln) + L-glutamate + ADP + phosphate + H(+)</text>
        <dbReference type="Rhea" id="RHEA:17521"/>
        <dbReference type="Rhea" id="RHEA-COMP:9681"/>
        <dbReference type="Rhea" id="RHEA-COMP:9684"/>
        <dbReference type="ChEBI" id="CHEBI:15377"/>
        <dbReference type="ChEBI" id="CHEBI:15378"/>
        <dbReference type="ChEBI" id="CHEBI:29985"/>
        <dbReference type="ChEBI" id="CHEBI:30616"/>
        <dbReference type="ChEBI" id="CHEBI:43474"/>
        <dbReference type="ChEBI" id="CHEBI:58359"/>
        <dbReference type="ChEBI" id="CHEBI:78520"/>
        <dbReference type="ChEBI" id="CHEBI:78521"/>
        <dbReference type="ChEBI" id="CHEBI:456216"/>
        <dbReference type="EC" id="6.3.5.7"/>
    </reaction>
</comment>
<accession>A0A9X4MFS1</accession>
<dbReference type="PANTHER" id="PTHR11895:SF151">
    <property type="entry name" value="GLUTAMYL-TRNA(GLN) AMIDOTRANSFERASE SUBUNIT A"/>
    <property type="match status" value="1"/>
</dbReference>
<evidence type="ECO:0000256" key="10">
    <source>
        <dbReference type="HAMAP-Rule" id="MF_00120"/>
    </source>
</evidence>
<dbReference type="PROSITE" id="PS00571">
    <property type="entry name" value="AMIDASES"/>
    <property type="match status" value="1"/>
</dbReference>
<dbReference type="InterPro" id="IPR000120">
    <property type="entry name" value="Amidase"/>
</dbReference>
<dbReference type="NCBIfam" id="TIGR00132">
    <property type="entry name" value="gatA"/>
    <property type="match status" value="1"/>
</dbReference>
<evidence type="ECO:0000256" key="8">
    <source>
        <dbReference type="ARBA" id="ARBA00022917"/>
    </source>
</evidence>
<dbReference type="GO" id="GO:0030956">
    <property type="term" value="C:glutamyl-tRNA(Gln) amidotransferase complex"/>
    <property type="evidence" value="ECO:0007669"/>
    <property type="project" value="InterPro"/>
</dbReference>
<name>A0A9X4MFS1_9BACT</name>
<dbReference type="RefSeq" id="WP_307632536.1">
    <property type="nucleotide sequence ID" value="NZ_JAPHEH010000001.1"/>
</dbReference>
<protein>
    <recommendedName>
        <fullName evidence="4 10">Glutamyl-tRNA(Gln) amidotransferase subunit A</fullName>
        <shortName evidence="10">Glu-ADT subunit A</shortName>
        <ecNumber evidence="3 10">6.3.5.7</ecNumber>
    </recommendedName>
</protein>
<reference evidence="12" key="1">
    <citation type="journal article" date="2022" name="bioRxiv">
        <title>Thiovibrio frasassiensisgen. nov., sp. nov., an autotrophic, elemental sulfur disproportionating bacterium isolated from sulfidic karst sediment, and proposal of Thiovibrionaceae fam. nov.</title>
        <authorList>
            <person name="Aronson H."/>
            <person name="Thomas C."/>
            <person name="Bhattacharyya M."/>
            <person name="Eckstein S."/>
            <person name="Jensen S."/>
            <person name="Barco R."/>
            <person name="Macalady J."/>
            <person name="Amend J."/>
        </authorList>
    </citation>
    <scope>NUCLEOTIDE SEQUENCE</scope>
    <source>
        <strain evidence="12">RS19-109</strain>
    </source>
</reference>
<evidence type="ECO:0000256" key="6">
    <source>
        <dbReference type="ARBA" id="ARBA00022741"/>
    </source>
</evidence>
<dbReference type="InterPro" id="IPR020556">
    <property type="entry name" value="Amidase_CS"/>
</dbReference>
<keyword evidence="5 10" id="KW-0436">Ligase</keyword>
<dbReference type="InterPro" id="IPR004412">
    <property type="entry name" value="GatA"/>
</dbReference>
<dbReference type="PANTHER" id="PTHR11895">
    <property type="entry name" value="TRANSAMIDASE"/>
    <property type="match status" value="1"/>
</dbReference>
<reference evidence="12" key="2">
    <citation type="submission" date="2022-10" db="EMBL/GenBank/DDBJ databases">
        <authorList>
            <person name="Aronson H.S."/>
        </authorList>
    </citation>
    <scope>NUCLEOTIDE SEQUENCE</scope>
    <source>
        <strain evidence="12">RS19-109</strain>
    </source>
</reference>
<evidence type="ECO:0000313" key="12">
    <source>
        <dbReference type="EMBL" id="MDG4475563.1"/>
    </source>
</evidence>
<dbReference type="EC" id="6.3.5.7" evidence="3 10"/>
<feature type="active site" description="Acyl-ester intermediate" evidence="10">
    <location>
        <position position="177"/>
    </location>
</feature>
<proteinExistence type="inferred from homology"/>
<evidence type="ECO:0000256" key="7">
    <source>
        <dbReference type="ARBA" id="ARBA00022840"/>
    </source>
</evidence>
<dbReference type="InterPro" id="IPR036928">
    <property type="entry name" value="AS_sf"/>
</dbReference>
<feature type="active site" description="Charge relay system" evidence="10">
    <location>
        <position position="153"/>
    </location>
</feature>
<comment type="subunit">
    <text evidence="2 10">Heterotrimer of A, B and C subunits.</text>
</comment>
<dbReference type="HAMAP" id="MF_00120">
    <property type="entry name" value="GatA"/>
    <property type="match status" value="1"/>
</dbReference>
<dbReference type="GO" id="GO:0050567">
    <property type="term" value="F:glutaminyl-tRNA synthase (glutamine-hydrolyzing) activity"/>
    <property type="evidence" value="ECO:0007669"/>
    <property type="project" value="UniProtKB-UniRule"/>
</dbReference>